<evidence type="ECO:0000313" key="1">
    <source>
        <dbReference type="EMBL" id="MBB3957167.1"/>
    </source>
</evidence>
<reference evidence="1 2" key="1">
    <citation type="submission" date="2020-08" db="EMBL/GenBank/DDBJ databases">
        <title>Genomic Encyclopedia of Type Strains, Phase IV (KMG-IV): sequencing the most valuable type-strain genomes for metagenomic binning, comparative biology and taxonomic classification.</title>
        <authorList>
            <person name="Goeker M."/>
        </authorList>
    </citation>
    <scope>NUCLEOTIDE SEQUENCE [LARGE SCALE GENOMIC DNA]</scope>
    <source>
        <strain evidence="1 2">DSM 27057</strain>
    </source>
</reference>
<proteinExistence type="predicted"/>
<dbReference type="Proteomes" id="UP000548867">
    <property type="component" value="Unassembled WGS sequence"/>
</dbReference>
<dbReference type="EMBL" id="JACIDX010000020">
    <property type="protein sequence ID" value="MBB3957167.1"/>
    <property type="molecule type" value="Genomic_DNA"/>
</dbReference>
<organism evidence="1 2">
    <name type="scientific">Novosphingobium sediminicola</name>
    <dbReference type="NCBI Taxonomy" id="563162"/>
    <lineage>
        <taxon>Bacteria</taxon>
        <taxon>Pseudomonadati</taxon>
        <taxon>Pseudomonadota</taxon>
        <taxon>Alphaproteobacteria</taxon>
        <taxon>Sphingomonadales</taxon>
        <taxon>Sphingomonadaceae</taxon>
        <taxon>Novosphingobium</taxon>
    </lineage>
</organism>
<comment type="caution">
    <text evidence="1">The sequence shown here is derived from an EMBL/GenBank/DDBJ whole genome shotgun (WGS) entry which is preliminary data.</text>
</comment>
<name>A0A7W6CJU3_9SPHN</name>
<gene>
    <name evidence="1" type="ORF">GGR38_004141</name>
</gene>
<evidence type="ECO:0000313" key="2">
    <source>
        <dbReference type="Proteomes" id="UP000548867"/>
    </source>
</evidence>
<keyword evidence="2" id="KW-1185">Reference proteome</keyword>
<accession>A0A7W6CJU3</accession>
<protein>
    <submittedName>
        <fullName evidence="1">Uncharacterized protein</fullName>
    </submittedName>
</protein>
<dbReference type="AlphaFoldDB" id="A0A7W6CJU3"/>
<sequence>MADISVDARDIGPVAFHKDKIETMGFDQTPRNRSTRGIELMGSMSRLAKQDDSRIPKPVKCIGKIGSFDRRQRLTRLTQPTCKGRGLRCRCLVFIKPSPLSDHCF</sequence>